<dbReference type="InterPro" id="IPR000873">
    <property type="entry name" value="AMP-dep_synth/lig_dom"/>
</dbReference>
<proteinExistence type="predicted"/>
<dbReference type="InterPro" id="IPR020845">
    <property type="entry name" value="AMP-binding_CS"/>
</dbReference>
<feature type="domain" description="AMP-dependent synthetase/ligase" evidence="1">
    <location>
        <begin position="16"/>
        <end position="388"/>
    </location>
</feature>
<feature type="domain" description="AMP-binding enzyme C-terminal" evidence="2">
    <location>
        <begin position="439"/>
        <end position="514"/>
    </location>
</feature>
<evidence type="ECO:0000259" key="2">
    <source>
        <dbReference type="Pfam" id="PF13193"/>
    </source>
</evidence>
<gene>
    <name evidence="3" type="ORF">FAD_0512</name>
</gene>
<dbReference type="GeneID" id="31676020"/>
<accession>A0A1V0N2X4</accession>
<dbReference type="SUPFAM" id="SSF56801">
    <property type="entry name" value="Acetyl-CoA synthetase-like"/>
    <property type="match status" value="1"/>
</dbReference>
<dbReference type="NCBIfam" id="NF004837">
    <property type="entry name" value="PRK06187.1"/>
    <property type="match status" value="1"/>
</dbReference>
<dbReference type="Pfam" id="PF00501">
    <property type="entry name" value="AMP-binding"/>
    <property type="match status" value="1"/>
</dbReference>
<organism evidence="3 4">
    <name type="scientific">Ferroplasma acidiphilum</name>
    <dbReference type="NCBI Taxonomy" id="74969"/>
    <lineage>
        <taxon>Archaea</taxon>
        <taxon>Methanobacteriati</taxon>
        <taxon>Thermoplasmatota</taxon>
        <taxon>Thermoplasmata</taxon>
        <taxon>Thermoplasmatales</taxon>
        <taxon>Ferroplasmaceae</taxon>
        <taxon>Ferroplasma</taxon>
    </lineage>
</organism>
<dbReference type="InterPro" id="IPR050237">
    <property type="entry name" value="ATP-dep_AMP-bd_enzyme"/>
</dbReference>
<dbReference type="Pfam" id="PF13193">
    <property type="entry name" value="AMP-binding_C"/>
    <property type="match status" value="1"/>
</dbReference>
<protein>
    <submittedName>
        <fullName evidence="3">Long-chain-fatty-acid--CoA ligase</fullName>
    </submittedName>
</protein>
<dbReference type="Gene3D" id="3.40.50.12780">
    <property type="entry name" value="N-terminal domain of ligase-like"/>
    <property type="match status" value="1"/>
</dbReference>
<dbReference type="Gene3D" id="3.30.300.30">
    <property type="match status" value="1"/>
</dbReference>
<sequence length="525" mass="59299">MADFKLTINNLLDSAVRANGDQKIIYKDLQLTYNSFYKNVKNFAANLVKIGVKPGDRIAVIDYDTINYMYCYYSIPMIGAVIHMVNIRYPPEILYYTIKNSEDTYIVVNSDFMPLLMQFKNMFEFIKGFIVYSEHGHENYQLDNVYYADDLLKDTDYNITPPDENDMATLFYTSGTTGLPKGVYYNHRQLVLHSMATAEGLSDDPILLNKTSILLPLVPMFHVHAWGMPYFAIMKGLKYVLPGKYEWDRIVETMEKEHVTNSAMVPSILYLLLQAKRGPEVLGKLKLKSVIGGAALNEGLARSAESIGMSLVTGYGMSETCPILTLASYTNDILPLSEEIKEKYRRKTGVPVPMVNLRVVYQGKDVAKDDTEIGEIIVQAPWLTAGYLKDPEKTAKLWIDGWLHTGDLATMDKYGYIKIVDRESDAVKSGGEFIPSMVLEDLISTVPGVGEVAVTKKSDEKWGERPVAFIKGTATVEAIKEHMQQFVDTGRIAKFWLPDDYIFVDDFEKTGTGKINKVVLRKKLE</sequence>
<dbReference type="PANTHER" id="PTHR43767:SF11">
    <property type="entry name" value="MEDIUM-CHAIN-FATTY-ACID--COA LIGASE"/>
    <property type="match status" value="1"/>
</dbReference>
<dbReference type="OrthoDB" id="35688at2157"/>
<dbReference type="InterPro" id="IPR025110">
    <property type="entry name" value="AMP-bd_C"/>
</dbReference>
<dbReference type="InterPro" id="IPR045851">
    <property type="entry name" value="AMP-bd_C_sf"/>
</dbReference>
<dbReference type="Proteomes" id="UP000192050">
    <property type="component" value="Chromosome"/>
</dbReference>
<evidence type="ECO:0000313" key="3">
    <source>
        <dbReference type="EMBL" id="ARD84426.1"/>
    </source>
</evidence>
<dbReference type="KEGG" id="fai:FAD_0512"/>
<dbReference type="PROSITE" id="PS00455">
    <property type="entry name" value="AMP_BINDING"/>
    <property type="match status" value="1"/>
</dbReference>
<evidence type="ECO:0000259" key="1">
    <source>
        <dbReference type="Pfam" id="PF00501"/>
    </source>
</evidence>
<dbReference type="RefSeq" id="WP_081141645.1">
    <property type="nucleotide sequence ID" value="NZ_CP015363.1"/>
</dbReference>
<dbReference type="STRING" id="74969.FAD_0512"/>
<dbReference type="EMBL" id="CP015363">
    <property type="protein sequence ID" value="ARD84426.1"/>
    <property type="molecule type" value="Genomic_DNA"/>
</dbReference>
<dbReference type="AlphaFoldDB" id="A0A1V0N2X4"/>
<keyword evidence="4" id="KW-1185">Reference proteome</keyword>
<dbReference type="InterPro" id="IPR042099">
    <property type="entry name" value="ANL_N_sf"/>
</dbReference>
<evidence type="ECO:0000313" key="4">
    <source>
        <dbReference type="Proteomes" id="UP000192050"/>
    </source>
</evidence>
<name>A0A1V0N2X4_9ARCH</name>
<reference evidence="3 4" key="1">
    <citation type="submission" date="2011-10" db="EMBL/GenBank/DDBJ databases">
        <title>Metabolic and evolutionary patterns in the extreme acidophile Ferroplasma acidiphilum.</title>
        <authorList>
            <person name="Golyshina O.V."/>
            <person name="Kozyavkin S.A."/>
            <person name="Tatusov R.L."/>
            <person name="Slesarev A.I."/>
            <person name="Golyshin P.N."/>
        </authorList>
    </citation>
    <scope>NUCLEOTIDE SEQUENCE [LARGE SCALE GENOMIC DNA]</scope>
    <source>
        <strain evidence="4">Y</strain>
    </source>
</reference>
<dbReference type="PANTHER" id="PTHR43767">
    <property type="entry name" value="LONG-CHAIN-FATTY-ACID--COA LIGASE"/>
    <property type="match status" value="1"/>
</dbReference>
<dbReference type="GO" id="GO:0016877">
    <property type="term" value="F:ligase activity, forming carbon-sulfur bonds"/>
    <property type="evidence" value="ECO:0007669"/>
    <property type="project" value="UniProtKB-ARBA"/>
</dbReference>
<keyword evidence="3" id="KW-0436">Ligase</keyword>